<protein>
    <submittedName>
        <fullName evidence="5">Glucose-methanol-choline oxidoreductase, C-terminal</fullName>
    </submittedName>
</protein>
<dbReference type="InterPro" id="IPR007867">
    <property type="entry name" value="GMC_OxRtase_C"/>
</dbReference>
<dbReference type="EMBL" id="HG792019">
    <property type="protein sequence ID" value="CDM36391.1"/>
    <property type="molecule type" value="Genomic_DNA"/>
</dbReference>
<sequence>MMIVHRHCVLHSAGSQLGIGDTALRIGIKHFGATTDKQILDHVRRSLDTIFHASCTCAMGLANDTQAVVDSKARVIGVDALRVVDASALPFLPPDPQSTIYALAEKIACDILGNC</sequence>
<keyword evidence="6" id="KW-1185">Reference proteome</keyword>
<evidence type="ECO:0000256" key="1">
    <source>
        <dbReference type="ARBA" id="ARBA00004191"/>
    </source>
</evidence>
<dbReference type="STRING" id="1365484.W6QK65"/>
<gene>
    <name evidence="5" type="ORF">PROQFM164_S05g000224</name>
</gene>
<dbReference type="GO" id="GO:0050660">
    <property type="term" value="F:flavin adenine dinucleotide binding"/>
    <property type="evidence" value="ECO:0007669"/>
    <property type="project" value="InterPro"/>
</dbReference>
<dbReference type="Pfam" id="PF05199">
    <property type="entry name" value="GMC_oxred_C"/>
    <property type="match status" value="1"/>
</dbReference>
<feature type="domain" description="Glucose-methanol-choline oxidoreductase C-terminal" evidence="4">
    <location>
        <begin position="33"/>
        <end position="104"/>
    </location>
</feature>
<evidence type="ECO:0000256" key="2">
    <source>
        <dbReference type="ARBA" id="ARBA00010790"/>
    </source>
</evidence>
<evidence type="ECO:0000259" key="4">
    <source>
        <dbReference type="Pfam" id="PF05199"/>
    </source>
</evidence>
<reference evidence="5" key="1">
    <citation type="journal article" date="2014" name="Nat. Commun.">
        <title>Multiple recent horizontal transfers of a large genomic region in cheese making fungi.</title>
        <authorList>
            <person name="Cheeseman K."/>
            <person name="Ropars J."/>
            <person name="Renault P."/>
            <person name="Dupont J."/>
            <person name="Gouzy J."/>
            <person name="Branca A."/>
            <person name="Abraham A.L."/>
            <person name="Ceppi M."/>
            <person name="Conseiller E."/>
            <person name="Debuchy R."/>
            <person name="Malagnac F."/>
            <person name="Goarin A."/>
            <person name="Silar P."/>
            <person name="Lacoste S."/>
            <person name="Sallet E."/>
            <person name="Bensimon A."/>
            <person name="Giraud T."/>
            <person name="Brygoo Y."/>
        </authorList>
    </citation>
    <scope>NUCLEOTIDE SEQUENCE [LARGE SCALE GENOMIC DNA]</scope>
    <source>
        <strain evidence="5">FM164</strain>
    </source>
</reference>
<dbReference type="PANTHER" id="PTHR11552">
    <property type="entry name" value="GLUCOSE-METHANOL-CHOLINE GMC OXIDOREDUCTASE"/>
    <property type="match status" value="1"/>
</dbReference>
<organism evidence="5 6">
    <name type="scientific">Penicillium roqueforti (strain FM164)</name>
    <dbReference type="NCBI Taxonomy" id="1365484"/>
    <lineage>
        <taxon>Eukaryota</taxon>
        <taxon>Fungi</taxon>
        <taxon>Dikarya</taxon>
        <taxon>Ascomycota</taxon>
        <taxon>Pezizomycotina</taxon>
        <taxon>Eurotiomycetes</taxon>
        <taxon>Eurotiomycetidae</taxon>
        <taxon>Eurotiales</taxon>
        <taxon>Aspergillaceae</taxon>
        <taxon>Penicillium</taxon>
    </lineage>
</organism>
<dbReference type="OrthoDB" id="4363534at2759"/>
<dbReference type="OMA" id="CAMGLAN"/>
<evidence type="ECO:0000313" key="6">
    <source>
        <dbReference type="Proteomes" id="UP000030686"/>
    </source>
</evidence>
<dbReference type="InterPro" id="IPR012132">
    <property type="entry name" value="GMC_OxRdtase"/>
</dbReference>
<keyword evidence="3" id="KW-0134">Cell wall</keyword>
<evidence type="ECO:0000313" key="5">
    <source>
        <dbReference type="EMBL" id="CDM36391.1"/>
    </source>
</evidence>
<dbReference type="Gene3D" id="3.50.50.60">
    <property type="entry name" value="FAD/NAD(P)-binding domain"/>
    <property type="match status" value="1"/>
</dbReference>
<dbReference type="PANTHER" id="PTHR11552:SF138">
    <property type="entry name" value="DEHYDROGENASE PKFF-RELATED"/>
    <property type="match status" value="1"/>
</dbReference>
<dbReference type="Proteomes" id="UP000030686">
    <property type="component" value="Unassembled WGS sequence"/>
</dbReference>
<name>W6QK65_PENRF</name>
<comment type="similarity">
    <text evidence="2">Belongs to the GMC oxidoreductase family.</text>
</comment>
<comment type="subcellular location">
    <subcellularLocation>
        <location evidence="1">Secreted</location>
        <location evidence="1">Cell wall</location>
    </subcellularLocation>
</comment>
<keyword evidence="3" id="KW-0964">Secreted</keyword>
<accession>W6QK65</accession>
<dbReference type="Gene3D" id="3.30.560.10">
    <property type="entry name" value="Glucose Oxidase, domain 3"/>
    <property type="match status" value="1"/>
</dbReference>
<proteinExistence type="inferred from homology"/>
<dbReference type="AlphaFoldDB" id="W6QK65"/>
<dbReference type="SUPFAM" id="SSF51905">
    <property type="entry name" value="FAD/NAD(P)-binding domain"/>
    <property type="match status" value="1"/>
</dbReference>
<dbReference type="GO" id="GO:0044550">
    <property type="term" value="P:secondary metabolite biosynthetic process"/>
    <property type="evidence" value="ECO:0007669"/>
    <property type="project" value="TreeGrafter"/>
</dbReference>
<evidence type="ECO:0000256" key="3">
    <source>
        <dbReference type="ARBA" id="ARBA00022512"/>
    </source>
</evidence>
<dbReference type="InterPro" id="IPR036188">
    <property type="entry name" value="FAD/NAD-bd_sf"/>
</dbReference>
<dbReference type="GO" id="GO:0016614">
    <property type="term" value="F:oxidoreductase activity, acting on CH-OH group of donors"/>
    <property type="evidence" value="ECO:0007669"/>
    <property type="project" value="InterPro"/>
</dbReference>